<proteinExistence type="predicted"/>
<dbReference type="InterPro" id="IPR009057">
    <property type="entry name" value="Homeodomain-like_sf"/>
</dbReference>
<gene>
    <name evidence="6" type="ORF">SAMN05421869_13185</name>
</gene>
<dbReference type="SUPFAM" id="SSF48498">
    <property type="entry name" value="Tetracyclin repressor-like, C-terminal domain"/>
    <property type="match status" value="1"/>
</dbReference>
<evidence type="ECO:0000313" key="6">
    <source>
        <dbReference type="EMBL" id="SDL83399.1"/>
    </source>
</evidence>
<feature type="DNA-binding region" description="H-T-H motif" evidence="4">
    <location>
        <begin position="37"/>
        <end position="56"/>
    </location>
</feature>
<evidence type="ECO:0000313" key="7">
    <source>
        <dbReference type="Proteomes" id="UP000199202"/>
    </source>
</evidence>
<name>A0A1G9NAB3_9ACTN</name>
<dbReference type="PANTHER" id="PTHR30055:SF234">
    <property type="entry name" value="HTH-TYPE TRANSCRIPTIONAL REGULATOR BETI"/>
    <property type="match status" value="1"/>
</dbReference>
<protein>
    <submittedName>
        <fullName evidence="6">Regulatory protein, tetR family</fullName>
    </submittedName>
</protein>
<dbReference type="Gene3D" id="1.10.357.10">
    <property type="entry name" value="Tetracycline Repressor, domain 2"/>
    <property type="match status" value="1"/>
</dbReference>
<dbReference type="PROSITE" id="PS50977">
    <property type="entry name" value="HTH_TETR_2"/>
    <property type="match status" value="1"/>
</dbReference>
<dbReference type="Pfam" id="PF00440">
    <property type="entry name" value="TetR_N"/>
    <property type="match status" value="1"/>
</dbReference>
<dbReference type="PANTHER" id="PTHR30055">
    <property type="entry name" value="HTH-TYPE TRANSCRIPTIONAL REGULATOR RUTR"/>
    <property type="match status" value="1"/>
</dbReference>
<evidence type="ECO:0000259" key="5">
    <source>
        <dbReference type="PROSITE" id="PS50977"/>
    </source>
</evidence>
<dbReference type="InterPro" id="IPR049445">
    <property type="entry name" value="TetR_SbtR-like_C"/>
</dbReference>
<dbReference type="Proteomes" id="UP000199202">
    <property type="component" value="Unassembled WGS sequence"/>
</dbReference>
<dbReference type="PRINTS" id="PR00455">
    <property type="entry name" value="HTHTETR"/>
</dbReference>
<dbReference type="STRING" id="633440.SAMN05421869_13185"/>
<evidence type="ECO:0000256" key="4">
    <source>
        <dbReference type="PROSITE-ProRule" id="PRU00335"/>
    </source>
</evidence>
<dbReference type="Pfam" id="PF21597">
    <property type="entry name" value="TetR_C_43"/>
    <property type="match status" value="1"/>
</dbReference>
<dbReference type="RefSeq" id="WP_090945650.1">
    <property type="nucleotide sequence ID" value="NZ_FNDJ01000031.1"/>
</dbReference>
<dbReference type="OrthoDB" id="3295174at2"/>
<keyword evidence="3" id="KW-0804">Transcription</keyword>
<organism evidence="6 7">
    <name type="scientific">Nonomuraea jiangxiensis</name>
    <dbReference type="NCBI Taxonomy" id="633440"/>
    <lineage>
        <taxon>Bacteria</taxon>
        <taxon>Bacillati</taxon>
        <taxon>Actinomycetota</taxon>
        <taxon>Actinomycetes</taxon>
        <taxon>Streptosporangiales</taxon>
        <taxon>Streptosporangiaceae</taxon>
        <taxon>Nonomuraea</taxon>
    </lineage>
</organism>
<dbReference type="InterPro" id="IPR001647">
    <property type="entry name" value="HTH_TetR"/>
</dbReference>
<accession>A0A1G9NAB3</accession>
<dbReference type="GO" id="GO:0000976">
    <property type="term" value="F:transcription cis-regulatory region binding"/>
    <property type="evidence" value="ECO:0007669"/>
    <property type="project" value="TreeGrafter"/>
</dbReference>
<evidence type="ECO:0000256" key="1">
    <source>
        <dbReference type="ARBA" id="ARBA00023015"/>
    </source>
</evidence>
<evidence type="ECO:0000256" key="2">
    <source>
        <dbReference type="ARBA" id="ARBA00023125"/>
    </source>
</evidence>
<sequence>MDGEASARPLRADARRNRARLLAEAHAVFDQDGVTASLEDVAARAGVGIGTLYRHFPTREALLEAVLRERFDALTAEARALRDRGRPIDALRGWTRRLAAAGTTYRGLTAALSATLRDETSALYASCAAMREAGGSLLADAQRGGEIRADLVPVELFKLILAVAWAHDQTAPADPDDLDRLLDLLFDGLSRDQASPR</sequence>
<dbReference type="GO" id="GO:0003700">
    <property type="term" value="F:DNA-binding transcription factor activity"/>
    <property type="evidence" value="ECO:0007669"/>
    <property type="project" value="TreeGrafter"/>
</dbReference>
<keyword evidence="1" id="KW-0805">Transcription regulation</keyword>
<evidence type="ECO:0000256" key="3">
    <source>
        <dbReference type="ARBA" id="ARBA00023163"/>
    </source>
</evidence>
<reference evidence="6 7" key="1">
    <citation type="submission" date="2016-10" db="EMBL/GenBank/DDBJ databases">
        <authorList>
            <person name="de Groot N.N."/>
        </authorList>
    </citation>
    <scope>NUCLEOTIDE SEQUENCE [LARGE SCALE GENOMIC DNA]</scope>
    <source>
        <strain evidence="6 7">CGMCC 4.6533</strain>
    </source>
</reference>
<dbReference type="SUPFAM" id="SSF46689">
    <property type="entry name" value="Homeodomain-like"/>
    <property type="match status" value="1"/>
</dbReference>
<dbReference type="AlphaFoldDB" id="A0A1G9NAB3"/>
<keyword evidence="7" id="KW-1185">Reference proteome</keyword>
<feature type="domain" description="HTH tetR-type" evidence="5">
    <location>
        <begin position="15"/>
        <end position="74"/>
    </location>
</feature>
<dbReference type="InterPro" id="IPR036271">
    <property type="entry name" value="Tet_transcr_reg_TetR-rel_C_sf"/>
</dbReference>
<keyword evidence="2 4" id="KW-0238">DNA-binding</keyword>
<dbReference type="EMBL" id="FNDJ01000031">
    <property type="protein sequence ID" value="SDL83399.1"/>
    <property type="molecule type" value="Genomic_DNA"/>
</dbReference>
<dbReference type="InterPro" id="IPR050109">
    <property type="entry name" value="HTH-type_TetR-like_transc_reg"/>
</dbReference>